<dbReference type="Gene3D" id="2.80.10.50">
    <property type="match status" value="2"/>
</dbReference>
<sequence>MAGAGGNPPARSGAAQGVGEQPPSGRPSKALLAGAGIAGALMIAVPFLVMGTHDDDREKEVSETASGVTMPKESEHHNPGTYVPEIPVPSPGDGKGSGGPDASGSERGDKGGSREDAVVGDSVPSSDGADKGAGRADTPAADSSAAQQDEDGGTGENGGTGEDGGSGEDGAVVGESVSSSDSDEKKSRSADAPASERNEDGGAGEGAPVQKMSVPEGTEVKKRATPRKLLVAADPSNSKHVMLRNVLTGLCADVPGYGKGQAGGPVNQFDCEKSAGDNQVWDFEVSNKGGGPGGANLFVIKNEKDGLCMDAAGKGDAPGPTAVTEGNCDATNADNQLWWLDGQGDGTYWIRNAKSSDRCLDVWGETFGSGGRDAHLGLADCNPEDDHAWKLD</sequence>
<dbReference type="AlphaFoldDB" id="A0A6C1CFI9"/>
<evidence type="ECO:0000313" key="3">
    <source>
        <dbReference type="Proteomes" id="UP000298111"/>
    </source>
</evidence>
<dbReference type="RefSeq" id="WP_051803433.1">
    <property type="nucleotide sequence ID" value="NZ_BBQG01000018.1"/>
</dbReference>
<feature type="compositionally biased region" description="Basic and acidic residues" evidence="1">
    <location>
        <begin position="182"/>
        <end position="200"/>
    </location>
</feature>
<evidence type="ECO:0000313" key="2">
    <source>
        <dbReference type="EMBL" id="TGG86420.1"/>
    </source>
</evidence>
<reference evidence="2 3" key="1">
    <citation type="submission" date="2018-10" db="EMBL/GenBank/DDBJ databases">
        <title>Isolation of pseudouridimycin from Streptomyces albus DSM 40763.</title>
        <authorList>
            <person name="Rosenqvist P."/>
            <person name="Metsae-Ketelae M."/>
            <person name="Virta P."/>
        </authorList>
    </citation>
    <scope>NUCLEOTIDE SEQUENCE [LARGE SCALE GENOMIC DNA]</scope>
    <source>
        <strain evidence="2 3">DSM 40763</strain>
    </source>
</reference>
<dbReference type="Pfam" id="PF14200">
    <property type="entry name" value="RicinB_lectin_2"/>
    <property type="match status" value="1"/>
</dbReference>
<feature type="compositionally biased region" description="Low complexity" evidence="1">
    <location>
        <begin position="169"/>
        <end position="180"/>
    </location>
</feature>
<dbReference type="EMBL" id="RCIY01000040">
    <property type="protein sequence ID" value="TGG86420.1"/>
    <property type="molecule type" value="Genomic_DNA"/>
</dbReference>
<evidence type="ECO:0000256" key="1">
    <source>
        <dbReference type="SAM" id="MobiDB-lite"/>
    </source>
</evidence>
<dbReference type="Proteomes" id="UP000298111">
    <property type="component" value="Unassembled WGS sequence"/>
</dbReference>
<dbReference type="SMART" id="SM00458">
    <property type="entry name" value="RICIN"/>
    <property type="match status" value="1"/>
</dbReference>
<comment type="caution">
    <text evidence="2">The sequence shown here is derived from an EMBL/GenBank/DDBJ whole genome shotgun (WGS) entry which is preliminary data.</text>
</comment>
<feature type="region of interest" description="Disordered" evidence="1">
    <location>
        <begin position="1"/>
        <end position="31"/>
    </location>
</feature>
<feature type="region of interest" description="Disordered" evidence="1">
    <location>
        <begin position="54"/>
        <end position="227"/>
    </location>
</feature>
<name>A0A6C1CFI9_9ACTN</name>
<dbReference type="InterPro" id="IPR000772">
    <property type="entry name" value="Ricin_B_lectin"/>
</dbReference>
<dbReference type="SUPFAM" id="SSF50370">
    <property type="entry name" value="Ricin B-like lectins"/>
    <property type="match status" value="1"/>
</dbReference>
<protein>
    <submittedName>
        <fullName evidence="2">Uncharacterized protein</fullName>
    </submittedName>
</protein>
<feature type="compositionally biased region" description="Basic and acidic residues" evidence="1">
    <location>
        <begin position="104"/>
        <end position="117"/>
    </location>
</feature>
<dbReference type="CDD" id="cd00161">
    <property type="entry name" value="beta-trefoil_Ricin-like"/>
    <property type="match status" value="1"/>
</dbReference>
<dbReference type="PROSITE" id="PS50231">
    <property type="entry name" value="RICIN_B_LECTIN"/>
    <property type="match status" value="1"/>
</dbReference>
<feature type="compositionally biased region" description="Gly residues" evidence="1">
    <location>
        <begin position="154"/>
        <end position="168"/>
    </location>
</feature>
<proteinExistence type="predicted"/>
<organism evidence="2 3">
    <name type="scientific">Streptomyces albus</name>
    <dbReference type="NCBI Taxonomy" id="1888"/>
    <lineage>
        <taxon>Bacteria</taxon>
        <taxon>Bacillati</taxon>
        <taxon>Actinomycetota</taxon>
        <taxon>Actinomycetes</taxon>
        <taxon>Kitasatosporales</taxon>
        <taxon>Streptomycetaceae</taxon>
        <taxon>Streptomyces</taxon>
    </lineage>
</organism>
<gene>
    <name evidence="2" type="ORF">D8771_08745</name>
</gene>
<dbReference type="GeneID" id="75179548"/>
<accession>A0A6C1CFI9</accession>
<dbReference type="InterPro" id="IPR035992">
    <property type="entry name" value="Ricin_B-like_lectins"/>
</dbReference>